<reference evidence="1" key="1">
    <citation type="submission" date="2020-07" db="EMBL/GenBank/DDBJ databases">
        <authorList>
            <person name="Lin J."/>
        </authorList>
    </citation>
    <scope>NUCLEOTIDE SEQUENCE</scope>
</reference>
<gene>
    <name evidence="1" type="ORF">CB5_LOCUS22221</name>
</gene>
<proteinExistence type="predicted"/>
<dbReference type="EMBL" id="LR862133">
    <property type="protein sequence ID" value="CAD1839010.1"/>
    <property type="molecule type" value="Genomic_DNA"/>
</dbReference>
<evidence type="ECO:0000313" key="1">
    <source>
        <dbReference type="EMBL" id="CAD1839010.1"/>
    </source>
</evidence>
<accession>A0A6V7Q7M1</accession>
<protein>
    <submittedName>
        <fullName evidence="1">Uncharacterized protein</fullName>
    </submittedName>
</protein>
<name>A0A6V7Q7M1_ANACO</name>
<sequence>MLSVPSRTRGVCSPSPSKASMGRALAELKSILLVITVCVYVPFCSKLELRASLRHSVKCVRSRSSERSPWLSATSVGVRPRALTDQNYQTGSCFKCFLACDSSCEICTMNSTFYRKLVSRHAVA</sequence>
<organism evidence="1">
    <name type="scientific">Ananas comosus var. bracteatus</name>
    <name type="common">red pineapple</name>
    <dbReference type="NCBI Taxonomy" id="296719"/>
    <lineage>
        <taxon>Eukaryota</taxon>
        <taxon>Viridiplantae</taxon>
        <taxon>Streptophyta</taxon>
        <taxon>Embryophyta</taxon>
        <taxon>Tracheophyta</taxon>
        <taxon>Spermatophyta</taxon>
        <taxon>Magnoliopsida</taxon>
        <taxon>Liliopsida</taxon>
        <taxon>Poales</taxon>
        <taxon>Bromeliaceae</taxon>
        <taxon>Bromelioideae</taxon>
        <taxon>Ananas</taxon>
    </lineage>
</organism>
<dbReference type="AlphaFoldDB" id="A0A6V7Q7M1"/>